<sequence length="275" mass="33159">MLLDVFLLKQRRRCDNVVDFYHSYKNKMAKLVHNVQKKQHRERSQTQDRAKFGLLEKKKDYKLRAADYHKKQAALKALKQKASAYNPDEYYHAMTRKRTDDRGILIADRGNEALSTEQVKLLKSQDANYIRTMRLNELLKIEKQKQELDFQSKGKHTVFVDSEEALEDFTPEEYFKTDKSMLERRENRLRLDQLERNEKLIKQDLFEDQEERDKKDVEKLNQYKILKSRLEREDKLRQVESQMETTKELMKKGNKKKVVDSNGSVHFKWKNQRKR</sequence>
<gene>
    <name evidence="8" type="ORF">QCA50_013901</name>
</gene>
<dbReference type="AlphaFoldDB" id="A0AAW0FPS8"/>
<dbReference type="InterPro" id="IPR007144">
    <property type="entry name" value="SSU_processome_Utp11"/>
</dbReference>
<organism evidence="8 9">
    <name type="scientific">Cerrena zonata</name>
    <dbReference type="NCBI Taxonomy" id="2478898"/>
    <lineage>
        <taxon>Eukaryota</taxon>
        <taxon>Fungi</taxon>
        <taxon>Dikarya</taxon>
        <taxon>Basidiomycota</taxon>
        <taxon>Agaricomycotina</taxon>
        <taxon>Agaricomycetes</taxon>
        <taxon>Polyporales</taxon>
        <taxon>Cerrenaceae</taxon>
        <taxon>Cerrena</taxon>
    </lineage>
</organism>
<comment type="subcellular location">
    <subcellularLocation>
        <location evidence="2 6">Nucleus</location>
        <location evidence="2 6">Nucleolus</location>
    </subcellularLocation>
</comment>
<evidence type="ECO:0000256" key="5">
    <source>
        <dbReference type="ARBA" id="ARBA00023242"/>
    </source>
</evidence>
<comment type="caution">
    <text evidence="8">The sequence shown here is derived from an EMBL/GenBank/DDBJ whole genome shotgun (WGS) entry which is preliminary data.</text>
</comment>
<keyword evidence="4 6" id="KW-0698">rRNA processing</keyword>
<reference evidence="8 9" key="1">
    <citation type="submission" date="2022-09" db="EMBL/GenBank/DDBJ databases">
        <authorList>
            <person name="Palmer J.M."/>
        </authorList>
    </citation>
    <scope>NUCLEOTIDE SEQUENCE [LARGE SCALE GENOMIC DNA]</scope>
    <source>
        <strain evidence="8 9">DSM 7382</strain>
    </source>
</reference>
<evidence type="ECO:0000313" key="9">
    <source>
        <dbReference type="Proteomes" id="UP001385951"/>
    </source>
</evidence>
<comment type="function">
    <text evidence="1 6">Involved in nucleolar processing of pre-18S ribosomal RNA.</text>
</comment>
<keyword evidence="9" id="KW-1185">Reference proteome</keyword>
<dbReference type="GO" id="GO:0032040">
    <property type="term" value="C:small-subunit processome"/>
    <property type="evidence" value="ECO:0007669"/>
    <property type="project" value="UniProtKB-UniRule"/>
</dbReference>
<dbReference type="EMBL" id="JASBNA010000033">
    <property type="protein sequence ID" value="KAK7682871.1"/>
    <property type="molecule type" value="Genomic_DNA"/>
</dbReference>
<comment type="similarity">
    <text evidence="3 6">Belongs to the UTP11 family.</text>
</comment>
<evidence type="ECO:0000256" key="2">
    <source>
        <dbReference type="ARBA" id="ARBA00004604"/>
    </source>
</evidence>
<dbReference type="Pfam" id="PF03998">
    <property type="entry name" value="Utp11"/>
    <property type="match status" value="1"/>
</dbReference>
<comment type="subunit">
    <text evidence="6">Component of the ribosomal small subunit (SSU) processome.</text>
</comment>
<evidence type="ECO:0000256" key="3">
    <source>
        <dbReference type="ARBA" id="ARBA00008105"/>
    </source>
</evidence>
<accession>A0AAW0FPS8</accession>
<feature type="region of interest" description="Disordered" evidence="7">
    <location>
        <begin position="245"/>
        <end position="275"/>
    </location>
</feature>
<dbReference type="GO" id="GO:0006364">
    <property type="term" value="P:rRNA processing"/>
    <property type="evidence" value="ECO:0007669"/>
    <property type="project" value="UniProtKB-UniRule"/>
</dbReference>
<evidence type="ECO:0000256" key="1">
    <source>
        <dbReference type="ARBA" id="ARBA00004099"/>
    </source>
</evidence>
<dbReference type="PANTHER" id="PTHR12838:SF0">
    <property type="entry name" value="U3 SMALL NUCLEOLAR RNA-ASSOCIATED PROTEIN 11-RELATED"/>
    <property type="match status" value="1"/>
</dbReference>
<dbReference type="PIRSF" id="PIRSF015952">
    <property type="entry name" value="U3snoRNP11"/>
    <property type="match status" value="1"/>
</dbReference>
<protein>
    <recommendedName>
        <fullName evidence="6">U3 small nucleolar RNA-associated protein 11</fullName>
        <shortName evidence="6">U3 snoRNA-associated protein 11</shortName>
    </recommendedName>
</protein>
<keyword evidence="5 6" id="KW-0539">Nucleus</keyword>
<proteinExistence type="inferred from homology"/>
<name>A0AAW0FPS8_9APHY</name>
<evidence type="ECO:0000256" key="4">
    <source>
        <dbReference type="ARBA" id="ARBA00022552"/>
    </source>
</evidence>
<evidence type="ECO:0000256" key="7">
    <source>
        <dbReference type="SAM" id="MobiDB-lite"/>
    </source>
</evidence>
<evidence type="ECO:0000256" key="6">
    <source>
        <dbReference type="PIRNR" id="PIRNR015952"/>
    </source>
</evidence>
<dbReference type="PANTHER" id="PTHR12838">
    <property type="entry name" value="U3 SMALL NUCLEOLAR RNA-ASSOCIATED PROTEIN 11"/>
    <property type="match status" value="1"/>
</dbReference>
<dbReference type="Proteomes" id="UP001385951">
    <property type="component" value="Unassembled WGS sequence"/>
</dbReference>
<evidence type="ECO:0000313" key="8">
    <source>
        <dbReference type="EMBL" id="KAK7682871.1"/>
    </source>
</evidence>